<organism evidence="1">
    <name type="scientific">bioreactor metagenome</name>
    <dbReference type="NCBI Taxonomy" id="1076179"/>
    <lineage>
        <taxon>unclassified sequences</taxon>
        <taxon>metagenomes</taxon>
        <taxon>ecological metagenomes</taxon>
    </lineage>
</organism>
<evidence type="ECO:0000313" key="1">
    <source>
        <dbReference type="EMBL" id="MPN62010.1"/>
    </source>
</evidence>
<sequence length="93" mass="10659">MNADENTEHYKEFMEVMQFLFYEPDKKEAFEKVWQDYSNALCEISKDNFTVLIAKRNTAGATLYQGICRTERFSSGIIDDSSAAEILISEAIS</sequence>
<accession>A0A645JFX7</accession>
<dbReference type="EMBL" id="VSSQ01139409">
    <property type="protein sequence ID" value="MPN62010.1"/>
    <property type="molecule type" value="Genomic_DNA"/>
</dbReference>
<protein>
    <submittedName>
        <fullName evidence="1">Uncharacterized protein</fullName>
    </submittedName>
</protein>
<comment type="caution">
    <text evidence="1">The sequence shown here is derived from an EMBL/GenBank/DDBJ whole genome shotgun (WGS) entry which is preliminary data.</text>
</comment>
<reference evidence="1" key="1">
    <citation type="submission" date="2019-08" db="EMBL/GenBank/DDBJ databases">
        <authorList>
            <person name="Kucharzyk K."/>
            <person name="Murdoch R.W."/>
            <person name="Higgins S."/>
            <person name="Loffler F."/>
        </authorList>
    </citation>
    <scope>NUCLEOTIDE SEQUENCE</scope>
</reference>
<proteinExistence type="predicted"/>
<dbReference type="AlphaFoldDB" id="A0A645JFX7"/>
<name>A0A645JFX7_9ZZZZ</name>
<gene>
    <name evidence="1" type="ORF">SDC9_209756</name>
</gene>